<dbReference type="PANTHER" id="PTHR18964:SF173">
    <property type="entry name" value="GLUCOKINASE"/>
    <property type="match status" value="1"/>
</dbReference>
<reference evidence="2 3" key="1">
    <citation type="submission" date="2020-07" db="EMBL/GenBank/DDBJ databases">
        <title>Sequencing the genomes of 1000 actinobacteria strains.</title>
        <authorList>
            <person name="Klenk H.-P."/>
        </authorList>
    </citation>
    <scope>NUCLEOTIDE SEQUENCE [LARGE SCALE GENOMIC DNA]</scope>
    <source>
        <strain evidence="2 3">DSM 26154</strain>
    </source>
</reference>
<evidence type="ECO:0000256" key="1">
    <source>
        <dbReference type="ARBA" id="ARBA00006479"/>
    </source>
</evidence>
<dbReference type="InterPro" id="IPR043129">
    <property type="entry name" value="ATPase_NBD"/>
</dbReference>
<dbReference type="Proteomes" id="UP000554054">
    <property type="component" value="Unassembled WGS sequence"/>
</dbReference>
<dbReference type="SUPFAM" id="SSF53067">
    <property type="entry name" value="Actin-like ATPase domain"/>
    <property type="match status" value="1"/>
</dbReference>
<proteinExistence type="inferred from homology"/>
<keyword evidence="2" id="KW-0418">Kinase</keyword>
<dbReference type="PANTHER" id="PTHR18964">
    <property type="entry name" value="ROK (REPRESSOR, ORF, KINASE) FAMILY"/>
    <property type="match status" value="1"/>
</dbReference>
<comment type="similarity">
    <text evidence="1">Belongs to the ROK (NagC/XylR) family.</text>
</comment>
<dbReference type="RefSeq" id="WP_185989818.1">
    <property type="nucleotide sequence ID" value="NZ_JACCAE010000001.1"/>
</dbReference>
<dbReference type="AlphaFoldDB" id="A0A852VQ23"/>
<dbReference type="EC" id="2.7.1.2" evidence="2"/>
<evidence type="ECO:0000313" key="2">
    <source>
        <dbReference type="EMBL" id="NYF96813.1"/>
    </source>
</evidence>
<keyword evidence="3" id="KW-1185">Reference proteome</keyword>
<name>A0A852VQ23_9MICO</name>
<comment type="caution">
    <text evidence="2">The sequence shown here is derived from an EMBL/GenBank/DDBJ whole genome shotgun (WGS) entry which is preliminary data.</text>
</comment>
<dbReference type="Gene3D" id="3.30.420.40">
    <property type="match status" value="2"/>
</dbReference>
<dbReference type="GO" id="GO:0004340">
    <property type="term" value="F:glucokinase activity"/>
    <property type="evidence" value="ECO:0007669"/>
    <property type="project" value="UniProtKB-EC"/>
</dbReference>
<dbReference type="InterPro" id="IPR000600">
    <property type="entry name" value="ROK"/>
</dbReference>
<dbReference type="EMBL" id="JACCAE010000001">
    <property type="protein sequence ID" value="NYF96813.1"/>
    <property type="molecule type" value="Genomic_DNA"/>
</dbReference>
<sequence>MSPAPAVGIDIGGTKIAGALVDSMGRITHREQLPTPGEETVDVLDTTAQMVTTLVAAAGGDVSGIGMACAGMVDGRAGRLWFSPNLPLRDLDVAAEIRQRTGHDVVLENDANAAAWGEYRFGAGIDCNDMLLATVGTGIGGGCIIDDRLLRGAFGIGGEIGHITIDPNGPRCGCGNDGCLEVYASGTALERYARELIASGEAKGAGLRHRCGGTPEALTGQDVTELARAGDEGAVALFAQLGARLGEGLASVCAVVDPAVVVIGGGVADTGALLIGPTTEAFAAHLIGRGHRPSPTIVVAALGNDAGLVGAAALARESTA</sequence>
<dbReference type="Pfam" id="PF00480">
    <property type="entry name" value="ROK"/>
    <property type="match status" value="1"/>
</dbReference>
<gene>
    <name evidence="2" type="ORF">BJY20_000205</name>
</gene>
<organism evidence="2 3">
    <name type="scientific">Janibacter cremeus</name>
    <dbReference type="NCBI Taxonomy" id="1285192"/>
    <lineage>
        <taxon>Bacteria</taxon>
        <taxon>Bacillati</taxon>
        <taxon>Actinomycetota</taxon>
        <taxon>Actinomycetes</taxon>
        <taxon>Micrococcales</taxon>
        <taxon>Intrasporangiaceae</taxon>
        <taxon>Janibacter</taxon>
    </lineage>
</organism>
<protein>
    <submittedName>
        <fullName evidence="2">Glucokinase</fullName>
        <ecNumber evidence="2">2.7.1.2</ecNumber>
    </submittedName>
</protein>
<keyword evidence="2" id="KW-0808">Transferase</keyword>
<accession>A0A852VQ23</accession>
<evidence type="ECO:0000313" key="3">
    <source>
        <dbReference type="Proteomes" id="UP000554054"/>
    </source>
</evidence>